<protein>
    <submittedName>
        <fullName evidence="2">Uncharacterized protein</fullName>
    </submittedName>
</protein>
<name>A0A0H2RPG8_9AGAM</name>
<keyword evidence="3" id="KW-1185">Reference proteome</keyword>
<dbReference type="InParanoid" id="A0A0H2RPG8"/>
<accession>A0A0H2RPG8</accession>
<organism evidence="2 3">
    <name type="scientific">Schizopora paradoxa</name>
    <dbReference type="NCBI Taxonomy" id="27342"/>
    <lineage>
        <taxon>Eukaryota</taxon>
        <taxon>Fungi</taxon>
        <taxon>Dikarya</taxon>
        <taxon>Basidiomycota</taxon>
        <taxon>Agaricomycotina</taxon>
        <taxon>Agaricomycetes</taxon>
        <taxon>Hymenochaetales</taxon>
        <taxon>Schizoporaceae</taxon>
        <taxon>Schizopora</taxon>
    </lineage>
</organism>
<reference evidence="2 3" key="1">
    <citation type="submission" date="2015-04" db="EMBL/GenBank/DDBJ databases">
        <title>Complete genome sequence of Schizopora paradoxa KUC8140, a cosmopolitan wood degrader in East Asia.</title>
        <authorList>
            <consortium name="DOE Joint Genome Institute"/>
            <person name="Min B."/>
            <person name="Park H."/>
            <person name="Jang Y."/>
            <person name="Kim J.-J."/>
            <person name="Kim K.H."/>
            <person name="Pangilinan J."/>
            <person name="Lipzen A."/>
            <person name="Riley R."/>
            <person name="Grigoriev I.V."/>
            <person name="Spatafora J.W."/>
            <person name="Choi I.-G."/>
        </authorList>
    </citation>
    <scope>NUCLEOTIDE SEQUENCE [LARGE SCALE GENOMIC DNA]</scope>
    <source>
        <strain evidence="2 3">KUC8140</strain>
    </source>
</reference>
<dbReference type="AlphaFoldDB" id="A0A0H2RPG8"/>
<gene>
    <name evidence="2" type="ORF">SCHPADRAFT_997356</name>
</gene>
<feature type="region of interest" description="Disordered" evidence="1">
    <location>
        <begin position="304"/>
        <end position="330"/>
    </location>
</feature>
<sequence length="419" mass="46422">MPGPLNKSSREAKVIQVQQPPLRAASPASSSSFTSRIIALVSRWTHRDPRLSAAQSNLSLRAKDVAGSLIGINMSILSVSTALTSSGLEAVAEDWRAIAEEYRRLLGETRQQARLASSDVSDFLDTFYPYLRDSSESIAIKSRQINLYSSKLKEKQEKAELITEGLLRVTHNIERFLERFSAAHRRKYPSIDGGARAVKSGIKGLIEAHILIGKDISTILDNAMFPGVMSSTTALLPGNISKDLSTVIPSSFRQAFLLILEVAHRRREWCEPYQYFGRSEAFCRLQNEFARSLSQFLENPRMRSYGSQQGVPGQGLVHERGRGEGLSDPNRRRTESVLYIWSCPSRTPPSSSGPSGGVGGKIESTCSSTSEGCIDGIRSRYCELSAICCLGQLLFFFAFATEYKYFLRSIVVFQKSRAP</sequence>
<dbReference type="Proteomes" id="UP000053477">
    <property type="component" value="Unassembled WGS sequence"/>
</dbReference>
<evidence type="ECO:0000256" key="1">
    <source>
        <dbReference type="SAM" id="MobiDB-lite"/>
    </source>
</evidence>
<proteinExistence type="predicted"/>
<evidence type="ECO:0000313" key="3">
    <source>
        <dbReference type="Proteomes" id="UP000053477"/>
    </source>
</evidence>
<dbReference type="EMBL" id="KQ085959">
    <property type="protein sequence ID" value="KLO13462.1"/>
    <property type="molecule type" value="Genomic_DNA"/>
</dbReference>
<feature type="compositionally biased region" description="Basic and acidic residues" evidence="1">
    <location>
        <begin position="317"/>
        <end position="330"/>
    </location>
</feature>
<evidence type="ECO:0000313" key="2">
    <source>
        <dbReference type="EMBL" id="KLO13462.1"/>
    </source>
</evidence>